<comment type="caution">
    <text evidence="2">The sequence shown here is derived from an EMBL/GenBank/DDBJ whole genome shotgun (WGS) entry which is preliminary data.</text>
</comment>
<protein>
    <submittedName>
        <fullName evidence="2">Uncharacterized protein</fullName>
    </submittedName>
</protein>
<dbReference type="AlphaFoldDB" id="U1RHZ4"/>
<accession>U1RHZ4</accession>
<name>U1RHZ4_9ACTO</name>
<proteinExistence type="predicted"/>
<organism evidence="2 3">
    <name type="scientific">Actinomyces johnsonii F0510</name>
    <dbReference type="NCBI Taxonomy" id="1227262"/>
    <lineage>
        <taxon>Bacteria</taxon>
        <taxon>Bacillati</taxon>
        <taxon>Actinomycetota</taxon>
        <taxon>Actinomycetes</taxon>
        <taxon>Actinomycetales</taxon>
        <taxon>Actinomycetaceae</taxon>
        <taxon>Actinomyces</taxon>
    </lineage>
</organism>
<evidence type="ECO:0000313" key="3">
    <source>
        <dbReference type="Proteomes" id="UP000016498"/>
    </source>
</evidence>
<dbReference type="HOGENOM" id="CLU_2949824_0_0_11"/>
<sequence length="59" mass="6496">MKTAGETACSGSAGHARSGTRTDVVAWRSTYTGSIDTWTWGTWRTWRSWPSWSSCPRGG</sequence>
<dbReference type="Proteomes" id="UP000016498">
    <property type="component" value="Unassembled WGS sequence"/>
</dbReference>
<gene>
    <name evidence="2" type="ORF">HMPREF1549_02003</name>
</gene>
<evidence type="ECO:0000313" key="2">
    <source>
        <dbReference type="EMBL" id="ERH18112.1"/>
    </source>
</evidence>
<feature type="region of interest" description="Disordered" evidence="1">
    <location>
        <begin position="1"/>
        <end position="20"/>
    </location>
</feature>
<reference evidence="2 3" key="1">
    <citation type="submission" date="2013-06" db="EMBL/GenBank/DDBJ databases">
        <authorList>
            <person name="Weinstock G."/>
            <person name="Sodergren E."/>
            <person name="Lobos E.A."/>
            <person name="Fulton L."/>
            <person name="Fulton R."/>
            <person name="Courtney L."/>
            <person name="Fronick C."/>
            <person name="O'Laughlin M."/>
            <person name="Godfrey J."/>
            <person name="Wilson R.M."/>
            <person name="Miner T."/>
            <person name="Farmer C."/>
            <person name="Delehaunty K."/>
            <person name="Cordes M."/>
            <person name="Minx P."/>
            <person name="Tomlinson C."/>
            <person name="Chen J."/>
            <person name="Wollam A."/>
            <person name="Pepin K.H."/>
            <person name="Bhonagiri V."/>
            <person name="Zhang X."/>
            <person name="Warren W."/>
            <person name="Mitreva M."/>
            <person name="Mardis E.R."/>
            <person name="Wilson R.K."/>
        </authorList>
    </citation>
    <scope>NUCLEOTIDE SEQUENCE [LARGE SCALE GENOMIC DNA]</scope>
    <source>
        <strain evidence="2 3">F0510</strain>
    </source>
</reference>
<evidence type="ECO:0000256" key="1">
    <source>
        <dbReference type="SAM" id="MobiDB-lite"/>
    </source>
</evidence>
<dbReference type="EMBL" id="AWSD01000214">
    <property type="protein sequence ID" value="ERH18112.1"/>
    <property type="molecule type" value="Genomic_DNA"/>
</dbReference>